<dbReference type="RefSeq" id="WP_013684291.1">
    <property type="nucleotide sequence ID" value="NC_015320.1"/>
</dbReference>
<dbReference type="STRING" id="693661.Arcve_1635"/>
<reference evidence="8 9" key="1">
    <citation type="submission" date="2011-03" db="EMBL/GenBank/DDBJ databases">
        <title>The complete genome of Archaeoglobus veneficus SNP6.</title>
        <authorList>
            <consortium name="US DOE Joint Genome Institute (JGI-PGF)"/>
            <person name="Lucas S."/>
            <person name="Copeland A."/>
            <person name="Lapidus A."/>
            <person name="Bruce D."/>
            <person name="Goodwin L."/>
            <person name="Pitluck S."/>
            <person name="Kyrpides N."/>
            <person name="Mavromatis K."/>
            <person name="Pagani I."/>
            <person name="Ivanova N."/>
            <person name="Mikhailova N."/>
            <person name="Lu M."/>
            <person name="Detter J.C."/>
            <person name="Tapia R."/>
            <person name="Han C."/>
            <person name="Land M."/>
            <person name="Hauser L."/>
            <person name="Markowitz V."/>
            <person name="Cheng J.-F."/>
            <person name="Hugenholtz P."/>
            <person name="Woyke T."/>
            <person name="Wu D."/>
            <person name="Spring S."/>
            <person name="Brambilla E."/>
            <person name="Klenk H.-P."/>
            <person name="Eisen J.A."/>
        </authorList>
    </citation>
    <scope>NUCLEOTIDE SEQUENCE [LARGE SCALE GENOMIC DNA]</scope>
    <source>
        <strain>SNP6</strain>
    </source>
</reference>
<dbReference type="HOGENOM" id="CLU_049427_1_0_2"/>
<accession>F2KQ32</accession>
<dbReference type="Gene3D" id="1.10.10.10">
    <property type="entry name" value="Winged helix-like DNA-binding domain superfamily/Winged helix DNA-binding domain"/>
    <property type="match status" value="1"/>
</dbReference>
<feature type="domain" description="Siroheme decarboxylase AsnC-like ligand binding" evidence="6">
    <location>
        <begin position="69"/>
        <end position="144"/>
    </location>
</feature>
<proteinExistence type="inferred from homology"/>
<protein>
    <recommendedName>
        <fullName evidence="4">siroheme decarboxylase</fullName>
        <ecNumber evidence="4">4.1.1.111</ecNumber>
    </recommendedName>
</protein>
<dbReference type="GeneID" id="10394761"/>
<evidence type="ECO:0000313" key="8">
    <source>
        <dbReference type="EMBL" id="AEA47635.1"/>
    </source>
</evidence>
<dbReference type="eggNOG" id="arCOG01628">
    <property type="taxonomic scope" value="Archaea"/>
</dbReference>
<organism evidence="8 9">
    <name type="scientific">Archaeoglobus veneficus (strain DSM 11195 / SNP6)</name>
    <dbReference type="NCBI Taxonomy" id="693661"/>
    <lineage>
        <taxon>Archaea</taxon>
        <taxon>Methanobacteriati</taxon>
        <taxon>Methanobacteriota</taxon>
        <taxon>Archaeoglobi</taxon>
        <taxon>Archaeoglobales</taxon>
        <taxon>Archaeoglobaceae</taxon>
        <taxon>Archaeoglobus</taxon>
    </lineage>
</organism>
<dbReference type="Proteomes" id="UP000008136">
    <property type="component" value="Chromosome"/>
</dbReference>
<dbReference type="EC" id="4.1.1.111" evidence="4"/>
<dbReference type="PANTHER" id="PTHR43413">
    <property type="entry name" value="TRANSCRIPTIONAL REGULATOR, ASNC FAMILY"/>
    <property type="match status" value="1"/>
</dbReference>
<evidence type="ECO:0000256" key="5">
    <source>
        <dbReference type="ARBA" id="ARBA00048470"/>
    </source>
</evidence>
<name>F2KQ32_ARCVS</name>
<evidence type="ECO:0000259" key="6">
    <source>
        <dbReference type="Pfam" id="PF17805"/>
    </source>
</evidence>
<dbReference type="InterPro" id="IPR036390">
    <property type="entry name" value="WH_DNA-bd_sf"/>
</dbReference>
<dbReference type="Pfam" id="PF22451">
    <property type="entry name" value="NirdL-like_HTH"/>
    <property type="match status" value="1"/>
</dbReference>
<evidence type="ECO:0000256" key="1">
    <source>
        <dbReference type="ARBA" id="ARBA00023239"/>
    </source>
</evidence>
<evidence type="ECO:0000259" key="7">
    <source>
        <dbReference type="Pfam" id="PF22451"/>
    </source>
</evidence>
<keyword evidence="1" id="KW-0456">Lyase</keyword>
<dbReference type="KEGG" id="ave:Arcve_1635"/>
<feature type="domain" description="Siroheme decarboxylase AsnC-like ligand binding" evidence="6">
    <location>
        <begin position="230"/>
        <end position="313"/>
    </location>
</feature>
<dbReference type="OrthoDB" id="145939at2157"/>
<evidence type="ECO:0000256" key="4">
    <source>
        <dbReference type="ARBA" id="ARBA00023471"/>
    </source>
</evidence>
<gene>
    <name evidence="8" type="ordered locus">Arcve_1635</name>
</gene>
<sequence>MFSENDVRLLMAIQYRLPLCEQPLLELAEREKLDPDFVLRRVKEFREKGVIKRYGANLNYRAFSTEHKAALVGANVEEDRIKEVARIINAANPKHNYWREHEHYSVWFTIKARNEEELFSKIDELMKKCNVEDYVVLPTKRVYKMDVKYDLIKGISWSEKSLEKFDVPKVEELGLDASLLRRLESLDVCERPFSKFAENGYTESELVDLIAELIKKGVVRDFSGVLKERKIGFLENGMTVIKTDNPEKLALKLVEELPQITHLVERKVPDGWQYPLYFMVHATRREPIEKIRESLRGYGVEDTRTLYSKADLKEQA</sequence>
<evidence type="ECO:0000313" key="9">
    <source>
        <dbReference type="Proteomes" id="UP000008136"/>
    </source>
</evidence>
<keyword evidence="9" id="KW-1185">Reference proteome</keyword>
<dbReference type="Gene3D" id="3.30.70.3460">
    <property type="match status" value="2"/>
</dbReference>
<comment type="similarity">
    <text evidence="3">Belongs to the Ahb/Nir family.</text>
</comment>
<evidence type="ECO:0000256" key="2">
    <source>
        <dbReference type="ARBA" id="ARBA00023444"/>
    </source>
</evidence>
<dbReference type="InterPro" id="IPR040523">
    <property type="entry name" value="AsnC_trans_reg2"/>
</dbReference>
<dbReference type="InterPro" id="IPR050684">
    <property type="entry name" value="HTH-Siroheme_Decarb"/>
</dbReference>
<comment type="catalytic activity">
    <reaction evidence="5">
        <text>siroheme + 2 H(+) = 12,18-didecarboxysiroheme + 2 CO2</text>
        <dbReference type="Rhea" id="RHEA:19093"/>
        <dbReference type="ChEBI" id="CHEBI:15378"/>
        <dbReference type="ChEBI" id="CHEBI:16526"/>
        <dbReference type="ChEBI" id="CHEBI:60052"/>
        <dbReference type="ChEBI" id="CHEBI:140497"/>
        <dbReference type="EC" id="4.1.1.111"/>
    </reaction>
</comment>
<evidence type="ECO:0000256" key="3">
    <source>
        <dbReference type="ARBA" id="ARBA00023457"/>
    </source>
</evidence>
<dbReference type="EMBL" id="CP002588">
    <property type="protein sequence ID" value="AEA47635.1"/>
    <property type="molecule type" value="Genomic_DNA"/>
</dbReference>
<dbReference type="Pfam" id="PF17805">
    <property type="entry name" value="AsnC_trans_reg2"/>
    <property type="match status" value="2"/>
</dbReference>
<dbReference type="AlphaFoldDB" id="F2KQ32"/>
<dbReference type="InterPro" id="IPR053953">
    <property type="entry name" value="NirdL-like_HTH"/>
</dbReference>
<comment type="pathway">
    <text evidence="2">Porphyrin-containing compound metabolism.</text>
</comment>
<dbReference type="GO" id="GO:0016829">
    <property type="term" value="F:lyase activity"/>
    <property type="evidence" value="ECO:0007669"/>
    <property type="project" value="UniProtKB-KW"/>
</dbReference>
<dbReference type="PANTHER" id="PTHR43413:SF1">
    <property type="entry name" value="SIROHEME DECARBOXYLASE NIRL SUBUNIT"/>
    <property type="match status" value="1"/>
</dbReference>
<feature type="domain" description="Siroheme decarboxylase NirL-like HTH" evidence="7">
    <location>
        <begin position="6"/>
        <end position="51"/>
    </location>
</feature>
<dbReference type="InterPro" id="IPR036388">
    <property type="entry name" value="WH-like_DNA-bd_sf"/>
</dbReference>
<dbReference type="SUPFAM" id="SSF46785">
    <property type="entry name" value="Winged helix' DNA-binding domain"/>
    <property type="match status" value="1"/>
</dbReference>